<keyword evidence="1" id="KW-0472">Membrane</keyword>
<feature type="transmembrane region" description="Helical" evidence="1">
    <location>
        <begin position="97"/>
        <end position="120"/>
    </location>
</feature>
<organism evidence="2 3">
    <name type="scientific">Ruminiclostridium cellobioparum subsp. termitidis CT1112</name>
    <dbReference type="NCBI Taxonomy" id="1195236"/>
    <lineage>
        <taxon>Bacteria</taxon>
        <taxon>Bacillati</taxon>
        <taxon>Bacillota</taxon>
        <taxon>Clostridia</taxon>
        <taxon>Eubacteriales</taxon>
        <taxon>Oscillospiraceae</taxon>
        <taxon>Ruminiclostridium</taxon>
    </lineage>
</organism>
<feature type="transmembrane region" description="Helical" evidence="1">
    <location>
        <begin position="27"/>
        <end position="44"/>
    </location>
</feature>
<accession>S0FFU4</accession>
<proteinExistence type="predicted"/>
<reference evidence="2 3" key="1">
    <citation type="journal article" date="2013" name="Genome Announc.">
        <title>Draft Genome Sequence of the Cellulolytic, Mesophilic, Anaerobic Bacterium Clostridium termitidis Strain CT1112 (DSM 5398).</title>
        <authorList>
            <person name="Lal S."/>
            <person name="Ramachandran U."/>
            <person name="Zhang X."/>
            <person name="Munir R."/>
            <person name="Sparling R."/>
            <person name="Levin D.B."/>
        </authorList>
    </citation>
    <scope>NUCLEOTIDE SEQUENCE [LARGE SCALE GENOMIC DNA]</scope>
    <source>
        <strain evidence="2 3">CT1112</strain>
    </source>
</reference>
<evidence type="ECO:0000256" key="1">
    <source>
        <dbReference type="SAM" id="Phobius"/>
    </source>
</evidence>
<keyword evidence="1" id="KW-0812">Transmembrane</keyword>
<feature type="transmembrane region" description="Helical" evidence="1">
    <location>
        <begin position="126"/>
        <end position="148"/>
    </location>
</feature>
<keyword evidence="1" id="KW-1133">Transmembrane helix</keyword>
<keyword evidence="3" id="KW-1185">Reference proteome</keyword>
<name>S0FFU4_RUMCE</name>
<dbReference type="EMBL" id="AORV01000061">
    <property type="protein sequence ID" value="EMS69975.1"/>
    <property type="molecule type" value="Genomic_DNA"/>
</dbReference>
<dbReference type="STRING" id="1195236.CTER_4412"/>
<feature type="transmembrane region" description="Helical" evidence="1">
    <location>
        <begin position="64"/>
        <end position="85"/>
    </location>
</feature>
<dbReference type="PATRIC" id="fig|1195236.3.peg.4598"/>
<protein>
    <submittedName>
        <fullName evidence="2">Uncharacterized protein</fullName>
    </submittedName>
</protein>
<dbReference type="eggNOG" id="ENOG50333IG">
    <property type="taxonomic scope" value="Bacteria"/>
</dbReference>
<comment type="caution">
    <text evidence="2">The sequence shown here is derived from an EMBL/GenBank/DDBJ whole genome shotgun (WGS) entry which is preliminary data.</text>
</comment>
<evidence type="ECO:0000313" key="3">
    <source>
        <dbReference type="Proteomes" id="UP000014155"/>
    </source>
</evidence>
<evidence type="ECO:0000313" key="2">
    <source>
        <dbReference type="EMBL" id="EMS69975.1"/>
    </source>
</evidence>
<gene>
    <name evidence="2" type="ORF">CTER_4412</name>
</gene>
<dbReference type="AlphaFoldDB" id="S0FFU4"/>
<dbReference type="Proteomes" id="UP000014155">
    <property type="component" value="Unassembled WGS sequence"/>
</dbReference>
<sequence length="242" mass="27847">MHRGFRDTDQVPGGLYLCINKNILVKIYYCVIITDIGIYIRKFGSYEAQVMKSIFNTRQGNKRAAIGLSVLLIIMVLFKITLIILSRNYIYLITADFCRHILNPAINVLILLLLIMLELILIPKVWLIVLTTIVGILALLLISSFGLIDRIDSKYFYFNSPDNSNTLIVEENTWLLAGWSDFYIKDNMFFVRKINAKILTDNGYRPFTNKDYILTWINNNTVELTYGFGGNGTVEKEIIRLP</sequence>